<dbReference type="EMBL" id="VDCJ01000350">
    <property type="protein sequence ID" value="MRU24284.1"/>
    <property type="molecule type" value="Genomic_DNA"/>
</dbReference>
<reference evidence="1" key="2">
    <citation type="journal article" date="2020" name="Appl. Environ. Microbiol.">
        <title>Multiple intercontinental introductions associated with the emergence of a plant pathogen in Europe.</title>
        <authorList>
            <person name="Landa B.B."/>
            <person name="Castillo A.I."/>
            <person name="Giampetruzzi A."/>
            <person name="Kahn A."/>
            <person name="Roman-Ecija M."/>
            <person name="Velasco-Amo M.P."/>
            <person name="Navas-Cortes J.A."/>
            <person name="Marco-Noales E."/>
            <person name="Barbe S."/>
            <person name="Moralejo E."/>
            <person name="Coletta-Filho H.D."/>
            <person name="Saldarelli P."/>
            <person name="Saponari M."/>
            <person name="Almeida R.P.P."/>
        </authorList>
    </citation>
    <scope>NUCLEOTIDE SEQUENCE</scope>
    <source>
        <strain evidence="1">XYL1981</strain>
    </source>
</reference>
<evidence type="ECO:0000313" key="1">
    <source>
        <dbReference type="EMBL" id="MRU24284.1"/>
    </source>
</evidence>
<dbReference type="AlphaFoldDB" id="A0A9Q4MJX5"/>
<organism evidence="1 2">
    <name type="scientific">Xylella fastidiosa subsp. multiplex</name>
    <dbReference type="NCBI Taxonomy" id="644357"/>
    <lineage>
        <taxon>Bacteria</taxon>
        <taxon>Pseudomonadati</taxon>
        <taxon>Pseudomonadota</taxon>
        <taxon>Gammaproteobacteria</taxon>
        <taxon>Lysobacterales</taxon>
        <taxon>Lysobacteraceae</taxon>
        <taxon>Xylella</taxon>
    </lineage>
</organism>
<comment type="caution">
    <text evidence="1">The sequence shown here is derived from an EMBL/GenBank/DDBJ whole genome shotgun (WGS) entry which is preliminary data.</text>
</comment>
<sequence>MRAGIGGVSVICESRSYACIGYSTNSWLRLGTWRKFSDRHYQSDAGDKYFSVEAGAKREKYGKQYALFCALEFMELWERNREWFQVAYRLHECEDVSCGHLNGNQEMLLETLPGLLQQTCARRGKVL</sequence>
<accession>A0A9Q4MJX5</accession>
<reference evidence="1" key="1">
    <citation type="submission" date="2019-05" db="EMBL/GenBank/DDBJ databases">
        <authorList>
            <person name="Castillo A."/>
            <person name="Giampetruzzi A."/>
            <person name="Landa B."/>
            <person name="Saponari M."/>
            <person name="Almeida R.P.P."/>
            <person name="Moralejo E."/>
            <person name="Marco-Noales E."/>
            <person name="Velasco-Amo M.P."/>
            <person name="Roman-Ecija M."/>
            <person name="Navarro I."/>
            <person name="Monterde A."/>
            <person name="Barbe S."/>
        </authorList>
    </citation>
    <scope>NUCLEOTIDE SEQUENCE</scope>
    <source>
        <strain evidence="1">XYL1981</strain>
    </source>
</reference>
<evidence type="ECO:0000313" key="2">
    <source>
        <dbReference type="Proteomes" id="UP000474061"/>
    </source>
</evidence>
<gene>
    <name evidence="1" type="ORF">FG476_09480</name>
</gene>
<proteinExistence type="predicted"/>
<dbReference type="Proteomes" id="UP000474061">
    <property type="component" value="Unassembled WGS sequence"/>
</dbReference>
<name>A0A9Q4MJX5_XYLFS</name>
<protein>
    <submittedName>
        <fullName evidence="1">Uncharacterized protein</fullName>
    </submittedName>
</protein>